<proteinExistence type="predicted"/>
<accession>A0A0G0TCU4</accession>
<dbReference type="AlphaFoldDB" id="A0A0G0TCU4"/>
<organism evidence="1 2">
    <name type="scientific">Candidatus Woesebacteria bacterium GW2011_GWA2_40_7</name>
    <dbReference type="NCBI Taxonomy" id="1618562"/>
    <lineage>
        <taxon>Bacteria</taxon>
        <taxon>Candidatus Woeseibacteriota</taxon>
    </lineage>
</organism>
<evidence type="ECO:0000313" key="1">
    <source>
        <dbReference type="EMBL" id="KKR72626.1"/>
    </source>
</evidence>
<feature type="non-terminal residue" evidence="1">
    <location>
        <position position="43"/>
    </location>
</feature>
<dbReference type="EMBL" id="LBZO01000038">
    <property type="protein sequence ID" value="KKR72626.1"/>
    <property type="molecule type" value="Genomic_DNA"/>
</dbReference>
<gene>
    <name evidence="1" type="ORF">UU16_C0038G0001</name>
</gene>
<sequence>MPDLFRDKRHKGVKEFKTGFEDFVESGDCAFSNSYLTGLFIER</sequence>
<comment type="caution">
    <text evidence="1">The sequence shown here is derived from an EMBL/GenBank/DDBJ whole genome shotgun (WGS) entry which is preliminary data.</text>
</comment>
<dbReference type="Proteomes" id="UP000034013">
    <property type="component" value="Unassembled WGS sequence"/>
</dbReference>
<evidence type="ECO:0000313" key="2">
    <source>
        <dbReference type="Proteomes" id="UP000034013"/>
    </source>
</evidence>
<protein>
    <submittedName>
        <fullName evidence="1">Uncharacterized protein</fullName>
    </submittedName>
</protein>
<name>A0A0G0TCU4_9BACT</name>
<reference evidence="1 2" key="1">
    <citation type="journal article" date="2015" name="Nature">
        <title>rRNA introns, odd ribosomes, and small enigmatic genomes across a large radiation of phyla.</title>
        <authorList>
            <person name="Brown C.T."/>
            <person name="Hug L.A."/>
            <person name="Thomas B.C."/>
            <person name="Sharon I."/>
            <person name="Castelle C.J."/>
            <person name="Singh A."/>
            <person name="Wilkins M.J."/>
            <person name="Williams K.H."/>
            <person name="Banfield J.F."/>
        </authorList>
    </citation>
    <scope>NUCLEOTIDE SEQUENCE [LARGE SCALE GENOMIC DNA]</scope>
</reference>